<keyword evidence="2" id="KW-0812">Transmembrane</keyword>
<dbReference type="AlphaFoldDB" id="A0A1C4WTU1"/>
<proteinExistence type="predicted"/>
<dbReference type="EMBL" id="FMCT01000004">
    <property type="protein sequence ID" value="SCE99563.1"/>
    <property type="molecule type" value="Genomic_DNA"/>
</dbReference>
<evidence type="ECO:0000313" key="4">
    <source>
        <dbReference type="Proteomes" id="UP000183585"/>
    </source>
</evidence>
<organism evidence="3 4">
    <name type="scientific">Micromonospora carbonacea</name>
    <dbReference type="NCBI Taxonomy" id="47853"/>
    <lineage>
        <taxon>Bacteria</taxon>
        <taxon>Bacillati</taxon>
        <taxon>Actinomycetota</taxon>
        <taxon>Actinomycetes</taxon>
        <taxon>Micromonosporales</taxon>
        <taxon>Micromonosporaceae</taxon>
        <taxon>Micromonospora</taxon>
    </lineage>
</organism>
<dbReference type="Proteomes" id="UP000183585">
    <property type="component" value="Unassembled WGS sequence"/>
</dbReference>
<accession>A0A1C4WTU1</accession>
<feature type="region of interest" description="Disordered" evidence="1">
    <location>
        <begin position="275"/>
        <end position="324"/>
    </location>
</feature>
<feature type="transmembrane region" description="Helical" evidence="2">
    <location>
        <begin position="21"/>
        <end position="39"/>
    </location>
</feature>
<evidence type="ECO:0000256" key="1">
    <source>
        <dbReference type="SAM" id="MobiDB-lite"/>
    </source>
</evidence>
<keyword evidence="2" id="KW-1133">Transmembrane helix</keyword>
<feature type="transmembrane region" description="Helical" evidence="2">
    <location>
        <begin position="64"/>
        <end position="85"/>
    </location>
</feature>
<name>A0A1C4WTU1_9ACTN</name>
<keyword evidence="4" id="KW-1185">Reference proteome</keyword>
<evidence type="ECO:0000256" key="2">
    <source>
        <dbReference type="SAM" id="Phobius"/>
    </source>
</evidence>
<keyword evidence="2" id="KW-0472">Membrane</keyword>
<gene>
    <name evidence="3" type="ORF">GA0070563_10417</name>
</gene>
<feature type="compositionally biased region" description="Basic and acidic residues" evidence="1">
    <location>
        <begin position="303"/>
        <end position="315"/>
    </location>
</feature>
<protein>
    <submittedName>
        <fullName evidence="3">Uncharacterized protein</fullName>
    </submittedName>
</protein>
<sequence length="324" mass="34510">MIEVLLGEVGRRIEHRWLTRAFGPALLWCAVAAFAVLPGRGSVLDVPGAARAAADALDHLKGRVSLAVVVGALVVAVAAAAAVGAQAAGGVVRRVWLGVWAGPASRIAAAVTARRRAAALRRLAAQRRVVPAVYLPARPTWIGDRLRLLDDRVAAQYGLRLGLIWPRLWLLLGPDGRTDVLQARDRLDRAVGSAGWAVLYLTLTPWWWPAALLGTVYGVVSWRRARSAAGLFADIVEATVDLRHRSLVAELGFPVEEGRPLAPSTADAVNDLLHKGASGHGQEAHTGAASELTRYPSPSLASDSRERRQPADEPAPRGSNTTLT</sequence>
<reference evidence="4" key="1">
    <citation type="submission" date="2016-06" db="EMBL/GenBank/DDBJ databases">
        <authorList>
            <person name="Varghese N."/>
            <person name="Submissions Spin"/>
        </authorList>
    </citation>
    <scope>NUCLEOTIDE SEQUENCE [LARGE SCALE GENOMIC DNA]</scope>
    <source>
        <strain evidence="4">DSM 43168</strain>
    </source>
</reference>
<evidence type="ECO:0000313" key="3">
    <source>
        <dbReference type="EMBL" id="SCE99563.1"/>
    </source>
</evidence>